<protein>
    <recommendedName>
        <fullName evidence="1">DUF6924 domain-containing protein</fullName>
    </recommendedName>
</protein>
<reference evidence="2 3" key="1">
    <citation type="submission" date="2019-08" db="EMBL/GenBank/DDBJ databases">
        <title>Draft genome for granaticin producer strain Streptomyces parvus C05.</title>
        <authorList>
            <person name="Gonzalez-Pimentel J.L."/>
        </authorList>
    </citation>
    <scope>NUCLEOTIDE SEQUENCE [LARGE SCALE GENOMIC DNA]</scope>
    <source>
        <strain evidence="2 3">C05</strain>
    </source>
</reference>
<dbReference type="Proteomes" id="UP000323242">
    <property type="component" value="Unassembled WGS sequence"/>
</dbReference>
<evidence type="ECO:0000313" key="2">
    <source>
        <dbReference type="EMBL" id="TYR52292.1"/>
    </source>
</evidence>
<evidence type="ECO:0000259" key="1">
    <source>
        <dbReference type="Pfam" id="PF21962"/>
    </source>
</evidence>
<proteinExistence type="predicted"/>
<feature type="domain" description="DUF6924" evidence="1">
    <location>
        <begin position="2"/>
        <end position="117"/>
    </location>
</feature>
<dbReference type="EMBL" id="VSZQ01000206">
    <property type="protein sequence ID" value="TYR52292.1"/>
    <property type="molecule type" value="Genomic_DNA"/>
</dbReference>
<dbReference type="InterPro" id="IPR053832">
    <property type="entry name" value="DUF6924"/>
</dbReference>
<accession>A0A5D4IHS8</accession>
<dbReference type="AlphaFoldDB" id="A0A5D4IHS8"/>
<gene>
    <name evidence="2" type="ORF">FY004_29430</name>
</gene>
<evidence type="ECO:0000313" key="3">
    <source>
        <dbReference type="Proteomes" id="UP000323242"/>
    </source>
</evidence>
<keyword evidence="3" id="KW-1185">Reference proteome</keyword>
<organism evidence="2 3">
    <name type="scientific">Streptomyces parvus</name>
    <dbReference type="NCBI Taxonomy" id="66428"/>
    <lineage>
        <taxon>Bacteria</taxon>
        <taxon>Bacillati</taxon>
        <taxon>Actinomycetota</taxon>
        <taxon>Actinomycetes</taxon>
        <taxon>Kitasatosporales</taxon>
        <taxon>Streptomycetaceae</taxon>
        <taxon>Streptomyces</taxon>
    </lineage>
</organism>
<feature type="non-terminal residue" evidence="2">
    <location>
        <position position="1"/>
    </location>
</feature>
<sequence length="118" mass="12923">WEAAAHLVEDRRWDGVTGDEALAAAARDEELSVVFLADGVTMRSPLRPLLALDLGADDDEDLDPVYYQELIDSPQPREVRVAPDAVHMVHGNLQLANVDFAEFVEDAAADPDGVVRDE</sequence>
<dbReference type="RefSeq" id="WP_148904334.1">
    <property type="nucleotide sequence ID" value="NZ_VSZQ01000206.1"/>
</dbReference>
<comment type="caution">
    <text evidence="2">The sequence shown here is derived from an EMBL/GenBank/DDBJ whole genome shotgun (WGS) entry which is preliminary data.</text>
</comment>
<dbReference type="Pfam" id="PF21962">
    <property type="entry name" value="DUF6924"/>
    <property type="match status" value="1"/>
</dbReference>
<name>A0A5D4IHS8_9ACTN</name>